<dbReference type="Proteomes" id="UP001189429">
    <property type="component" value="Unassembled WGS sequence"/>
</dbReference>
<feature type="compositionally biased region" description="Basic residues" evidence="1">
    <location>
        <begin position="54"/>
        <end position="72"/>
    </location>
</feature>
<feature type="compositionally biased region" description="Basic and acidic residues" evidence="1">
    <location>
        <begin position="1"/>
        <end position="21"/>
    </location>
</feature>
<keyword evidence="3" id="KW-1185">Reference proteome</keyword>
<comment type="caution">
    <text evidence="2">The sequence shown here is derived from an EMBL/GenBank/DDBJ whole genome shotgun (WGS) entry which is preliminary data.</text>
</comment>
<organism evidence="2 3">
    <name type="scientific">Prorocentrum cordatum</name>
    <dbReference type="NCBI Taxonomy" id="2364126"/>
    <lineage>
        <taxon>Eukaryota</taxon>
        <taxon>Sar</taxon>
        <taxon>Alveolata</taxon>
        <taxon>Dinophyceae</taxon>
        <taxon>Prorocentrales</taxon>
        <taxon>Prorocentraceae</taxon>
        <taxon>Prorocentrum</taxon>
    </lineage>
</organism>
<evidence type="ECO:0000313" key="3">
    <source>
        <dbReference type="Proteomes" id="UP001189429"/>
    </source>
</evidence>
<dbReference type="EMBL" id="CAUYUJ010016982">
    <property type="protein sequence ID" value="CAK0870632.1"/>
    <property type="molecule type" value="Genomic_DNA"/>
</dbReference>
<gene>
    <name evidence="2" type="ORF">PCOR1329_LOCUS56687</name>
</gene>
<feature type="region of interest" description="Disordered" evidence="1">
    <location>
        <begin position="1"/>
        <end position="72"/>
    </location>
</feature>
<evidence type="ECO:0000256" key="1">
    <source>
        <dbReference type="SAM" id="MobiDB-lite"/>
    </source>
</evidence>
<feature type="compositionally biased region" description="Low complexity" evidence="1">
    <location>
        <begin position="30"/>
        <end position="42"/>
    </location>
</feature>
<name>A0ABN9VEN5_9DINO</name>
<sequence length="110" mass="12511">MCDGVLRREGAPSEEKGEKIPRGRTSSSLRPRWPGPAAGRPGAPRPPTAPASRRAWRRPRPARRIGQREKKRLKRLKELRRKNGEQVSSSDDEWYQDLLRKANARPKAAP</sequence>
<evidence type="ECO:0000313" key="2">
    <source>
        <dbReference type="EMBL" id="CAK0870632.1"/>
    </source>
</evidence>
<protein>
    <submittedName>
        <fullName evidence="2">Uncharacterized protein</fullName>
    </submittedName>
</protein>
<accession>A0ABN9VEN5</accession>
<proteinExistence type="predicted"/>
<reference evidence="2" key="1">
    <citation type="submission" date="2023-10" db="EMBL/GenBank/DDBJ databases">
        <authorList>
            <person name="Chen Y."/>
            <person name="Shah S."/>
            <person name="Dougan E. K."/>
            <person name="Thang M."/>
            <person name="Chan C."/>
        </authorList>
    </citation>
    <scope>NUCLEOTIDE SEQUENCE [LARGE SCALE GENOMIC DNA]</scope>
</reference>